<feature type="domain" description="TcmA/NAT10 helicase" evidence="10">
    <location>
        <begin position="201"/>
        <end position="376"/>
    </location>
</feature>
<feature type="domain" description="N-acetyltransferase" evidence="12">
    <location>
        <begin position="419"/>
        <end position="533"/>
    </location>
</feature>
<keyword evidence="5 9" id="KW-0547">Nucleotide-binding</keyword>
<dbReference type="GO" id="GO:0005524">
    <property type="term" value="F:ATP binding"/>
    <property type="evidence" value="ECO:0007669"/>
    <property type="project" value="UniProtKB-UniRule"/>
</dbReference>
<keyword evidence="3 9" id="KW-0808">Transferase</keyword>
<dbReference type="HAMAP" id="MF_01886">
    <property type="entry name" value="tRNA_acetyltr_TmcA"/>
    <property type="match status" value="1"/>
</dbReference>
<organism evidence="13 14">
    <name type="scientific">Photobacterium jeanii</name>
    <dbReference type="NCBI Taxonomy" id="858640"/>
    <lineage>
        <taxon>Bacteria</taxon>
        <taxon>Pseudomonadati</taxon>
        <taxon>Pseudomonadota</taxon>
        <taxon>Gammaproteobacteria</taxon>
        <taxon>Vibrionales</taxon>
        <taxon>Vibrionaceae</taxon>
        <taxon>Photobacterium</taxon>
    </lineage>
</organism>
<evidence type="ECO:0000256" key="1">
    <source>
        <dbReference type="ARBA" id="ARBA00022490"/>
    </source>
</evidence>
<feature type="binding site" evidence="9">
    <location>
        <position position="358"/>
    </location>
    <ligand>
        <name>ATP</name>
        <dbReference type="ChEBI" id="CHEBI:30616"/>
    </ligand>
</feature>
<sequence>MSSPLNYPSHLVEQLQARRHRGLVVLEGDADWQHYHLAAFISLYRSPLWLGKAASCFDVPSVTPKKAKAWLGQEVDCLIVDANETFHPDAFGTLSGTVCGGGVLLLLISPQDGDQNNATTGSMKWLRQQMAQSQCLRLCQSDSAESCEQKVNAWLLANVVSEDDNAQQTSQLAWGCVTTEQVTAVEAIRKVVTGHRKRPLVLTADRGRGKSSALGLAAASLMVERKLDIVVTAPSMATVATLFQHAKQLLANSTVLNDDQALGVNEHDLSWQHSRLRFVAPDRLLQDGISCDFLIVDEAAAIPAAQLQQLLKNYNRIAFASTVHGYEGTGRGFAIKFNQYLSQTQPQWRGLHLSQPIRWASRDPLEGWTFSTLMLDAEIADEHPLIELLTQQTISNDDIQVVSLSKQDLLANPKRLSQVFGLLVNAHYQTSPADFFQLLDDQALQVWCMSWHDEVIGCCLVSLEGEFTAELADCVMRGQRRLRGHLLPQSVAAHIGLSLAAQQKAGRIQRIAIHPRLWRRQLGAKLLQAVLRWAQDYKLDYVGTSFGIAPELLAFWRQADFAVIRLGVTKDMASGCHSALAVKPLSVEAHQWYSSASFLFELNFSYQVGEQFSELSPQLALPLLKPALVSLSSTQQQLVKHQLCLYSQGGLGYDQVVGSLAWFTSQLLSRKSGILSDDFYLVTSKVIQRQSWSTIISHYGFSGRKEAESAMRTALTQLLSEW</sequence>
<dbReference type="InterPro" id="IPR016181">
    <property type="entry name" value="Acyl_CoA_acyltransferase"/>
</dbReference>
<dbReference type="OrthoDB" id="5578851at2"/>
<dbReference type="GO" id="GO:1990883">
    <property type="term" value="F:18S rRNA cytidine N-acetyltransferase activity"/>
    <property type="evidence" value="ECO:0007669"/>
    <property type="project" value="TreeGrafter"/>
</dbReference>
<dbReference type="Gene3D" id="3.40.50.300">
    <property type="entry name" value="P-loop containing nucleotide triphosphate hydrolases"/>
    <property type="match status" value="1"/>
</dbReference>
<dbReference type="Proteomes" id="UP000078503">
    <property type="component" value="Unassembled WGS sequence"/>
</dbReference>
<feature type="domain" description="N-acetyltransferase" evidence="12">
    <location>
        <begin position="535"/>
        <end position="585"/>
    </location>
</feature>
<feature type="binding site" evidence="9">
    <location>
        <position position="551"/>
    </location>
    <ligand>
        <name>acetyl-CoA</name>
        <dbReference type="ChEBI" id="CHEBI:57288"/>
    </ligand>
</feature>
<dbReference type="GO" id="GO:0051391">
    <property type="term" value="P:tRNA acetylation"/>
    <property type="evidence" value="ECO:0007669"/>
    <property type="project" value="UniProtKB-UniRule"/>
</dbReference>
<proteinExistence type="inferred from homology"/>
<dbReference type="Pfam" id="PF13718">
    <property type="entry name" value="GNAT_acetyltr_2"/>
    <property type="match status" value="2"/>
</dbReference>
<dbReference type="STRING" id="858640.A3K86_18345"/>
<evidence type="ECO:0000259" key="11">
    <source>
        <dbReference type="Pfam" id="PF08351"/>
    </source>
</evidence>
<evidence type="ECO:0000256" key="2">
    <source>
        <dbReference type="ARBA" id="ARBA00022555"/>
    </source>
</evidence>
<keyword evidence="2 9" id="KW-0820">tRNA-binding</keyword>
<dbReference type="InterPro" id="IPR024914">
    <property type="entry name" value="tRNA_acetyltr_TmcA"/>
</dbReference>
<dbReference type="InterPro" id="IPR027417">
    <property type="entry name" value="P-loop_NTPase"/>
</dbReference>
<keyword evidence="14" id="KW-1185">Reference proteome</keyword>
<dbReference type="InterPro" id="IPR032672">
    <property type="entry name" value="TmcA/NAT10/Kre33"/>
</dbReference>
<dbReference type="InterPro" id="IPR007807">
    <property type="entry name" value="TcmA/NAT10_helicase"/>
</dbReference>
<evidence type="ECO:0000256" key="7">
    <source>
        <dbReference type="ARBA" id="ARBA00022884"/>
    </source>
</evidence>
<evidence type="ECO:0000256" key="6">
    <source>
        <dbReference type="ARBA" id="ARBA00022840"/>
    </source>
</evidence>
<comment type="subcellular location">
    <subcellularLocation>
        <location evidence="9">Cytoplasm</location>
    </subcellularLocation>
</comment>
<comment type="function">
    <text evidence="9">Catalyzes the formation of N(4)-acetylcytidine (ac(4)C) at the wobble position of tRNA(Met), by using acetyl-CoA as an acetyl donor and ATP (or GTP).</text>
</comment>
<gene>
    <name evidence="9" type="primary">tmcA</name>
    <name evidence="13" type="ORF">A3K86_18345</name>
</gene>
<evidence type="ECO:0000256" key="4">
    <source>
        <dbReference type="ARBA" id="ARBA00022694"/>
    </source>
</evidence>
<keyword evidence="7 9" id="KW-0694">RNA-binding</keyword>
<dbReference type="GO" id="GO:0005737">
    <property type="term" value="C:cytoplasm"/>
    <property type="evidence" value="ECO:0007669"/>
    <property type="project" value="UniProtKB-SubCell"/>
</dbReference>
<dbReference type="GO" id="GO:0002101">
    <property type="term" value="P:tRNA wobble cytosine modification"/>
    <property type="evidence" value="ECO:0007669"/>
    <property type="project" value="UniProtKB-UniRule"/>
</dbReference>
<evidence type="ECO:0000256" key="8">
    <source>
        <dbReference type="ARBA" id="ARBA00023315"/>
    </source>
</evidence>
<dbReference type="Pfam" id="PF05127">
    <property type="entry name" value="NAT10_TcmA_helicase"/>
    <property type="match status" value="1"/>
</dbReference>
<keyword evidence="1 9" id="KW-0963">Cytoplasm</keyword>
<dbReference type="InterPro" id="IPR013562">
    <property type="entry name" value="TmcA/NAT10_N"/>
</dbReference>
<comment type="similarity">
    <text evidence="9">Belongs to the TmcA family.</text>
</comment>
<dbReference type="GO" id="GO:0000049">
    <property type="term" value="F:tRNA binding"/>
    <property type="evidence" value="ECO:0007669"/>
    <property type="project" value="UniProtKB-UniRule"/>
</dbReference>
<dbReference type="EC" id="2.3.1.193" evidence="9"/>
<protein>
    <recommendedName>
        <fullName evidence="9">tRNA(Met) cytidine acetyltransferase TmcA</fullName>
        <ecNumber evidence="9">2.3.1.193</ecNumber>
    </recommendedName>
</protein>
<dbReference type="EMBL" id="LVHF01000033">
    <property type="protein sequence ID" value="OAN10944.1"/>
    <property type="molecule type" value="Genomic_DNA"/>
</dbReference>
<evidence type="ECO:0000256" key="5">
    <source>
        <dbReference type="ARBA" id="ARBA00022741"/>
    </source>
</evidence>
<dbReference type="PANTHER" id="PTHR10925:SF5">
    <property type="entry name" value="RNA CYTIDINE ACETYLTRANSFERASE"/>
    <property type="match status" value="1"/>
</dbReference>
<dbReference type="GO" id="GO:0051392">
    <property type="term" value="F:tRNA cytidine N4-acetyltransferase activity"/>
    <property type="evidence" value="ECO:0007669"/>
    <property type="project" value="UniProtKB-UniRule"/>
</dbReference>
<evidence type="ECO:0000259" key="12">
    <source>
        <dbReference type="Pfam" id="PF13718"/>
    </source>
</evidence>
<dbReference type="GO" id="GO:1904812">
    <property type="term" value="P:rRNA acetylation involved in maturation of SSU-rRNA"/>
    <property type="evidence" value="ECO:0007669"/>
    <property type="project" value="TreeGrafter"/>
</dbReference>
<reference evidence="13 14" key="1">
    <citation type="submission" date="2016-03" db="EMBL/GenBank/DDBJ databases">
        <title>Photobacterium proteolyticum sp. nov. a protease producing bacterium isolated from ocean sediments of Laizhou Bay.</title>
        <authorList>
            <person name="Li Y."/>
        </authorList>
    </citation>
    <scope>NUCLEOTIDE SEQUENCE [LARGE SCALE GENOMIC DNA]</scope>
    <source>
        <strain evidence="13 14">R-40508</strain>
    </source>
</reference>
<evidence type="ECO:0000256" key="3">
    <source>
        <dbReference type="ARBA" id="ARBA00022679"/>
    </source>
</evidence>
<dbReference type="Pfam" id="PF08351">
    <property type="entry name" value="TmcA_N"/>
    <property type="match status" value="1"/>
</dbReference>
<dbReference type="PANTHER" id="PTHR10925">
    <property type="entry name" value="N-ACETYLTRANSFERASE 10"/>
    <property type="match status" value="1"/>
</dbReference>
<keyword evidence="8 9" id="KW-0012">Acyltransferase</keyword>
<feature type="domain" description="TmcA/NAT10 N-terminal" evidence="11">
    <location>
        <begin position="9"/>
        <end position="124"/>
    </location>
</feature>
<dbReference type="AlphaFoldDB" id="A0A178K2I2"/>
<keyword evidence="6 9" id="KW-0067">ATP-binding</keyword>
<dbReference type="CDD" id="cd04301">
    <property type="entry name" value="NAT_SF"/>
    <property type="match status" value="1"/>
</dbReference>
<dbReference type="Gene3D" id="3.40.630.30">
    <property type="match status" value="1"/>
</dbReference>
<dbReference type="SUPFAM" id="SSF55729">
    <property type="entry name" value="Acyl-CoA N-acyltransferases (Nat)"/>
    <property type="match status" value="1"/>
</dbReference>
<comment type="caution">
    <text evidence="9">Lacks conserved residue(s) required for the propagation of feature annotation.</text>
</comment>
<comment type="caution">
    <text evidence="13">The sequence shown here is derived from an EMBL/GenBank/DDBJ whole genome shotgun (WGS) entry which is preliminary data.</text>
</comment>
<accession>A0A178K2I2</accession>
<dbReference type="InterPro" id="IPR000182">
    <property type="entry name" value="GNAT_dom"/>
</dbReference>
<keyword evidence="4 9" id="KW-0819">tRNA processing</keyword>
<feature type="binding site" evidence="9">
    <location>
        <position position="181"/>
    </location>
    <ligand>
        <name>ATP</name>
        <dbReference type="ChEBI" id="CHEBI:30616"/>
    </ligand>
</feature>
<dbReference type="RefSeq" id="WP_068334752.1">
    <property type="nucleotide sequence ID" value="NZ_LVHF01000033.1"/>
</dbReference>
<comment type="catalytic activity">
    <reaction evidence="9">
        <text>cytidine(34) in elongator tRNA(Met) + acetyl-CoA + ATP + H2O = N(4)-acetylcytidine(34) in elongator tRNA(Met) + ADP + phosphate + CoA + H(+)</text>
        <dbReference type="Rhea" id="RHEA:43788"/>
        <dbReference type="Rhea" id="RHEA-COMP:10693"/>
        <dbReference type="Rhea" id="RHEA-COMP:10694"/>
        <dbReference type="ChEBI" id="CHEBI:15377"/>
        <dbReference type="ChEBI" id="CHEBI:15378"/>
        <dbReference type="ChEBI" id="CHEBI:30616"/>
        <dbReference type="ChEBI" id="CHEBI:43474"/>
        <dbReference type="ChEBI" id="CHEBI:57287"/>
        <dbReference type="ChEBI" id="CHEBI:57288"/>
        <dbReference type="ChEBI" id="CHEBI:74900"/>
        <dbReference type="ChEBI" id="CHEBI:82748"/>
        <dbReference type="ChEBI" id="CHEBI:456216"/>
        <dbReference type="EC" id="2.3.1.193"/>
    </reaction>
</comment>
<name>A0A178K2I2_9GAMM</name>
<dbReference type="SUPFAM" id="SSF52540">
    <property type="entry name" value="P-loop containing nucleoside triphosphate hydrolases"/>
    <property type="match status" value="1"/>
</dbReference>
<evidence type="ECO:0000313" key="13">
    <source>
        <dbReference type="EMBL" id="OAN10944.1"/>
    </source>
</evidence>
<evidence type="ECO:0000256" key="9">
    <source>
        <dbReference type="HAMAP-Rule" id="MF_01886"/>
    </source>
</evidence>
<evidence type="ECO:0000259" key="10">
    <source>
        <dbReference type="Pfam" id="PF05127"/>
    </source>
</evidence>
<dbReference type="Gene3D" id="3.40.50.11040">
    <property type="match status" value="1"/>
</dbReference>
<evidence type="ECO:0000313" key="14">
    <source>
        <dbReference type="Proteomes" id="UP000078503"/>
    </source>
</evidence>